<evidence type="ECO:0000313" key="2">
    <source>
        <dbReference type="Proteomes" id="UP000029015"/>
    </source>
</evidence>
<gene>
    <name evidence="1" type="ORF">BACT_1331</name>
</gene>
<dbReference type="EMBL" id="JGYK01000001">
    <property type="protein sequence ID" value="KFI40627.1"/>
    <property type="molecule type" value="Genomic_DNA"/>
</dbReference>
<accession>A0A086Z277</accession>
<protein>
    <submittedName>
        <fullName evidence="1">Orotate phosphoribosyltransferase</fullName>
    </submittedName>
</protein>
<keyword evidence="1" id="KW-0328">Glycosyltransferase</keyword>
<keyword evidence="2" id="KW-1185">Reference proteome</keyword>
<comment type="caution">
    <text evidence="1">The sequence shown here is derived from an EMBL/GenBank/DDBJ whole genome shotgun (WGS) entry which is preliminary data.</text>
</comment>
<dbReference type="Proteomes" id="UP000029015">
    <property type="component" value="Unassembled WGS sequence"/>
</dbReference>
<dbReference type="eggNOG" id="COG0461">
    <property type="taxonomic scope" value="Bacteria"/>
</dbReference>
<dbReference type="AlphaFoldDB" id="A0A086Z277"/>
<keyword evidence="1" id="KW-0808">Transferase</keyword>
<evidence type="ECO:0000313" key="1">
    <source>
        <dbReference type="EMBL" id="KFI40627.1"/>
    </source>
</evidence>
<dbReference type="GO" id="GO:0016757">
    <property type="term" value="F:glycosyltransferase activity"/>
    <property type="evidence" value="ECO:0007669"/>
    <property type="project" value="UniProtKB-KW"/>
</dbReference>
<proteinExistence type="predicted"/>
<organism evidence="1 2">
    <name type="scientific">Bifidobacterium actinocoloniiforme DSM 22766</name>
    <dbReference type="NCBI Taxonomy" id="1437605"/>
    <lineage>
        <taxon>Bacteria</taxon>
        <taxon>Bacillati</taxon>
        <taxon>Actinomycetota</taxon>
        <taxon>Actinomycetes</taxon>
        <taxon>Bifidobacteriales</taxon>
        <taxon>Bifidobacteriaceae</taxon>
        <taxon>Bifidobacterium</taxon>
    </lineage>
</organism>
<reference evidence="1 2" key="1">
    <citation type="submission" date="2014-03" db="EMBL/GenBank/DDBJ databases">
        <title>Genomics of Bifidobacteria.</title>
        <authorList>
            <person name="Ventura M."/>
            <person name="Milani C."/>
            <person name="Lugli G.A."/>
        </authorList>
    </citation>
    <scope>NUCLEOTIDE SEQUENCE [LARGE SCALE GENOMIC DNA]</scope>
    <source>
        <strain evidence="1 2">DSM 22766</strain>
    </source>
</reference>
<dbReference type="STRING" id="1437605.AB656_04975"/>
<sequence length="247" mass="25928">MDALDEETGSGRAGFRLTGAGGVADYPGDDALGLVDSREQLRALLSREIDGRAFTELAGVAFDHEGAELAGHVLLDTLEDAGYSTNDFDAVGALTAAAVPFADAMLHAAASRGQDLDAFVMDFVYPSIKGPSIAGKRVILLDAWLSEKSYVQTSSLVTLRHGNELSLDCGIVSRQGAELVAIASLVGGVGETSKVGSGAGRTAELQAGQALRTELELVDPVDASRRALPFVCAFDERLFRPAEESER</sequence>
<dbReference type="RefSeq" id="WP_236681853.1">
    <property type="nucleotide sequence ID" value="NZ_CP011786.1"/>
</dbReference>
<name>A0A086Z277_9BIFI</name>